<dbReference type="Pfam" id="PF01297">
    <property type="entry name" value="ZnuA"/>
    <property type="match status" value="1"/>
</dbReference>
<evidence type="ECO:0000256" key="2">
    <source>
        <dbReference type="ARBA" id="ARBA00022448"/>
    </source>
</evidence>
<keyword evidence="2 5" id="KW-0813">Transport</keyword>
<name>A0A7Z8G3J0_CARDV</name>
<dbReference type="InterPro" id="IPR006129">
    <property type="entry name" value="AdhesinB"/>
</dbReference>
<dbReference type="InterPro" id="IPR050492">
    <property type="entry name" value="Bact_metal-bind_prot9"/>
</dbReference>
<dbReference type="PROSITE" id="PS51257">
    <property type="entry name" value="PROKAR_LIPOPROTEIN"/>
    <property type="match status" value="1"/>
</dbReference>
<keyword evidence="3" id="KW-0479">Metal-binding</keyword>
<dbReference type="PRINTS" id="PR00690">
    <property type="entry name" value="ADHESNFAMILY"/>
</dbReference>
<reference evidence="7 8" key="1">
    <citation type="journal article" date="2018" name="Int. J. Food Microbiol.">
        <title>Growth of Carnobacterium spp. isolated from chilled vacuum-packaged meat under relevant acidic conditions.</title>
        <authorList>
            <person name="Zhang P."/>
            <person name="Badoni M."/>
            <person name="Ganzle M."/>
            <person name="Yang X."/>
        </authorList>
    </citation>
    <scope>NUCLEOTIDE SEQUENCE [LARGE SCALE GENOMIC DNA]</scope>
    <source>
        <strain evidence="7 8">B2</strain>
    </source>
</reference>
<evidence type="ECO:0000313" key="8">
    <source>
        <dbReference type="Proteomes" id="UP000297938"/>
    </source>
</evidence>
<dbReference type="InterPro" id="IPR006127">
    <property type="entry name" value="ZnuA-like"/>
</dbReference>
<dbReference type="Proteomes" id="UP000297938">
    <property type="component" value="Unassembled WGS sequence"/>
</dbReference>
<protein>
    <submittedName>
        <fullName evidence="7">Manganese transporter</fullName>
    </submittedName>
</protein>
<dbReference type="EMBL" id="NRPP01000018">
    <property type="protein sequence ID" value="TFJ23688.1"/>
    <property type="molecule type" value="Genomic_DNA"/>
</dbReference>
<dbReference type="GO" id="GO:0046872">
    <property type="term" value="F:metal ion binding"/>
    <property type="evidence" value="ECO:0007669"/>
    <property type="project" value="UniProtKB-KW"/>
</dbReference>
<dbReference type="InterPro" id="IPR006128">
    <property type="entry name" value="Lipoprotein_PsaA-like"/>
</dbReference>
<organism evidence="7 8">
    <name type="scientific">Carnobacterium divergens</name>
    <name type="common">Lactobacillus divergens</name>
    <dbReference type="NCBI Taxonomy" id="2748"/>
    <lineage>
        <taxon>Bacteria</taxon>
        <taxon>Bacillati</taxon>
        <taxon>Bacillota</taxon>
        <taxon>Bacilli</taxon>
        <taxon>Lactobacillales</taxon>
        <taxon>Carnobacteriaceae</taxon>
        <taxon>Carnobacterium</taxon>
    </lineage>
</organism>
<evidence type="ECO:0000313" key="7">
    <source>
        <dbReference type="EMBL" id="TFJ23688.1"/>
    </source>
</evidence>
<comment type="subcellular location">
    <subcellularLocation>
        <location evidence="1">Cell envelope</location>
    </subcellularLocation>
</comment>
<dbReference type="PRINTS" id="PR00691">
    <property type="entry name" value="ADHESINB"/>
</dbReference>
<comment type="caution">
    <text evidence="7">The sequence shown here is derived from an EMBL/GenBank/DDBJ whole genome shotgun (WGS) entry which is preliminary data.</text>
</comment>
<comment type="similarity">
    <text evidence="5">Belongs to the bacterial solute-binding protein 9 family.</text>
</comment>
<sequence length="308" mass="34030">MKRSYLLILIGLSVLVMTGCQSNASQKDPNKLQVVATTTMLTDLVENIGGDKVQVNGLMGPGIDPHLYQASAKDVTKMQTADVVVYNGLHLEGKMGDVFEALDKRGKNVIKIENGLDTTKLLKSEDNSSQPDPHIWFDVSMWQQGAKEVAKGLIKADPKHQATYQTNLDRYLAELVELDQYMMDKVQELPKEKRILVTAHDAFRYFGQRYDFEVVGLQGISTQAEAGTGDMRKLADFIVKNQIKAIFVESSVPTKTIEALQAATKAKGFDVKIGGELYSDSLGDEKHDTATYIKTLKANTDTIVNALK</sequence>
<dbReference type="GO" id="GO:0030001">
    <property type="term" value="P:metal ion transport"/>
    <property type="evidence" value="ECO:0007669"/>
    <property type="project" value="InterPro"/>
</dbReference>
<dbReference type="GO" id="GO:0030313">
    <property type="term" value="C:cell envelope"/>
    <property type="evidence" value="ECO:0007669"/>
    <property type="project" value="UniProtKB-SubCell"/>
</dbReference>
<dbReference type="RefSeq" id="WP_074403225.1">
    <property type="nucleotide sequence ID" value="NZ_CBCPJQ010000003.1"/>
</dbReference>
<dbReference type="SUPFAM" id="SSF53807">
    <property type="entry name" value="Helical backbone' metal receptor"/>
    <property type="match status" value="1"/>
</dbReference>
<keyword evidence="4 6" id="KW-0732">Signal</keyword>
<evidence type="ECO:0000256" key="1">
    <source>
        <dbReference type="ARBA" id="ARBA00004196"/>
    </source>
</evidence>
<feature type="signal peptide" evidence="6">
    <location>
        <begin position="1"/>
        <end position="24"/>
    </location>
</feature>
<feature type="chain" id="PRO_5031334757" evidence="6">
    <location>
        <begin position="25"/>
        <end position="308"/>
    </location>
</feature>
<evidence type="ECO:0000256" key="6">
    <source>
        <dbReference type="SAM" id="SignalP"/>
    </source>
</evidence>
<evidence type="ECO:0000256" key="4">
    <source>
        <dbReference type="ARBA" id="ARBA00022729"/>
    </source>
</evidence>
<dbReference type="PANTHER" id="PTHR42953">
    <property type="entry name" value="HIGH-AFFINITY ZINC UPTAKE SYSTEM PROTEIN ZNUA-RELATED"/>
    <property type="match status" value="1"/>
</dbReference>
<gene>
    <name evidence="7" type="ORF">CKN69_12370</name>
</gene>
<proteinExistence type="inferred from homology"/>
<accession>A0A7Z8G3J0</accession>
<dbReference type="GO" id="GO:0007155">
    <property type="term" value="P:cell adhesion"/>
    <property type="evidence" value="ECO:0007669"/>
    <property type="project" value="InterPro"/>
</dbReference>
<evidence type="ECO:0000256" key="3">
    <source>
        <dbReference type="ARBA" id="ARBA00022723"/>
    </source>
</evidence>
<dbReference type="PANTHER" id="PTHR42953:SF1">
    <property type="entry name" value="METAL-BINDING PROTEIN HI_0362-RELATED"/>
    <property type="match status" value="1"/>
</dbReference>
<evidence type="ECO:0000256" key="5">
    <source>
        <dbReference type="RuleBase" id="RU003512"/>
    </source>
</evidence>
<dbReference type="Gene3D" id="3.40.50.1980">
    <property type="entry name" value="Nitrogenase molybdenum iron protein domain"/>
    <property type="match status" value="2"/>
</dbReference>
<dbReference type="AlphaFoldDB" id="A0A7Z8G3J0"/>